<proteinExistence type="inferred from homology"/>
<dbReference type="Proteomes" id="UP000245998">
    <property type="component" value="Unassembled WGS sequence"/>
</dbReference>
<feature type="coiled-coil region" evidence="6">
    <location>
        <begin position="882"/>
        <end position="909"/>
    </location>
</feature>
<evidence type="ECO:0000256" key="2">
    <source>
        <dbReference type="ARBA" id="ARBA00022692"/>
    </source>
</evidence>
<dbReference type="PANTHER" id="PTHR39344:SF1">
    <property type="entry name" value="UPF0182 PROTEIN SLL1060"/>
    <property type="match status" value="1"/>
</dbReference>
<reference evidence="8 9" key="1">
    <citation type="submission" date="2018-04" db="EMBL/GenBank/DDBJ databases">
        <title>Camelliibacillus theae gen. nov., sp. nov., isolated from Pu'er tea.</title>
        <authorList>
            <person name="Niu L."/>
        </authorList>
    </citation>
    <scope>NUCLEOTIDE SEQUENCE [LARGE SCALE GENOMIC DNA]</scope>
    <source>
        <strain evidence="8 9">T8</strain>
    </source>
</reference>
<comment type="similarity">
    <text evidence="5">Belongs to the UPF0182 family.</text>
</comment>
<dbReference type="OrthoDB" id="9763654at2"/>
<feature type="region of interest" description="Disordered" evidence="7">
    <location>
        <begin position="834"/>
        <end position="860"/>
    </location>
</feature>
<feature type="transmembrane region" description="Helical" evidence="5">
    <location>
        <begin position="12"/>
        <end position="34"/>
    </location>
</feature>
<dbReference type="RefSeq" id="WP_116554676.1">
    <property type="nucleotide sequence ID" value="NZ_QCZG01000017.1"/>
</dbReference>
<dbReference type="AlphaFoldDB" id="A0A2U1K1Z4"/>
<dbReference type="PANTHER" id="PTHR39344">
    <property type="entry name" value="UPF0182 PROTEIN SLL1060"/>
    <property type="match status" value="1"/>
</dbReference>
<keyword evidence="9" id="KW-1185">Reference proteome</keyword>
<gene>
    <name evidence="8" type="ORF">DCC39_09590</name>
</gene>
<feature type="transmembrane region" description="Helical" evidence="5">
    <location>
        <begin position="54"/>
        <end position="79"/>
    </location>
</feature>
<keyword evidence="2 5" id="KW-0812">Transmembrane</keyword>
<dbReference type="InterPro" id="IPR005372">
    <property type="entry name" value="UPF0182"/>
</dbReference>
<keyword evidence="4 5" id="KW-0472">Membrane</keyword>
<evidence type="ECO:0000313" key="9">
    <source>
        <dbReference type="Proteomes" id="UP000245998"/>
    </source>
</evidence>
<dbReference type="HAMAP" id="MF_01600">
    <property type="entry name" value="UPF0182"/>
    <property type="match status" value="1"/>
</dbReference>
<feature type="transmembrane region" description="Helical" evidence="5">
    <location>
        <begin position="100"/>
        <end position="120"/>
    </location>
</feature>
<feature type="transmembrane region" description="Helical" evidence="5">
    <location>
        <begin position="160"/>
        <end position="183"/>
    </location>
</feature>
<evidence type="ECO:0000256" key="1">
    <source>
        <dbReference type="ARBA" id="ARBA00022475"/>
    </source>
</evidence>
<sequence>MRFPQNTRKFISIGRTIGILIILLLLISIVANWWANYVWQEEVGFSSVFVTMFLTKIGLGIAGFLLFFISAMVLFFNIRATFIKELPTENRSFIIANRKLFAWLNIGVSFLIGLFGSLLVRGIGWERTLGYLNQEAFGVTDPYFGRDISFFVYTLPMWNFIIGVLLVMLGAILVIKLSFYSIYELIKHSQRAQRHFLSSVLLFGIVVALKYLLAPYERALSNSVNLFQDSVVVGVSFTDKYVNIPFDYIMAGVTLLATVLFVLAILRRKVSFVKLAVPLFVGAFILGNAASLVVQSFIVSPNELAKEEPFLANNIDLTRKAYELDKIKTEDMEINDSLTQEMLERNEDTIKNIRINDTRPLKEVYNQLQTFRPYYDFVDIDIDRYKIDGQYQQVFISTRELTQKNLPDRAQTWVNRNLRYTHGYGAAISNVNAITSEGQPEYIVKDLPPKGSIEITRPQIYFGENDYNSVIVNSKVNEFDFPDNEDSASNRYEADSGIQLNGLNRLLFAWNEKAYRYIISKQVTSESRLLQTRNIYDRVHRIAPFLEIEPDAYPVVRDDGTMVWMMDAFTKSDRYPYSDHNGHSFNYIRNPIKITVDAYTGEVVFYLIDPEEPIAKTYNKMFPDLFTTEVPKDIQEHFRYPVKLFETQSDLYRAYHMTNLELFYNREDYWQFPTEKYYGEDISMEPYYVTMKMDDADQEEFILMTPFTPNKKQNMSAWMGVRNDGEHYGEMFVYTFSKQRNIYGPQQIENRINQNDTISQELNLWSQGGSKVIRGNLLVIPIEDTLMYVEPMYIESNNETALPEVKRIIVSYQDYIVMEPTLDKALERLMGLIGDNVPPNEAEEQPDEEAPTPPQSLTPDGLLNEIQAAFEDYRKANQAGNYAEAGQALQKMEELLEQWRAKRDSKGKESNGD</sequence>
<protein>
    <recommendedName>
        <fullName evidence="5">UPF0182 protein DCC39_09590</fullName>
    </recommendedName>
</protein>
<feature type="transmembrane region" description="Helical" evidence="5">
    <location>
        <begin position="248"/>
        <end position="266"/>
    </location>
</feature>
<evidence type="ECO:0000313" key="8">
    <source>
        <dbReference type="EMBL" id="PWA11214.1"/>
    </source>
</evidence>
<feature type="compositionally biased region" description="Acidic residues" evidence="7">
    <location>
        <begin position="841"/>
        <end position="850"/>
    </location>
</feature>
<dbReference type="Pfam" id="PF03699">
    <property type="entry name" value="UPF0182"/>
    <property type="match status" value="1"/>
</dbReference>
<dbReference type="GO" id="GO:0005886">
    <property type="term" value="C:plasma membrane"/>
    <property type="evidence" value="ECO:0007669"/>
    <property type="project" value="UniProtKB-SubCell"/>
</dbReference>
<comment type="caution">
    <text evidence="8">The sequence shown here is derived from an EMBL/GenBank/DDBJ whole genome shotgun (WGS) entry which is preliminary data.</text>
</comment>
<keyword evidence="6" id="KW-0175">Coiled coil</keyword>
<dbReference type="GO" id="GO:0005576">
    <property type="term" value="C:extracellular region"/>
    <property type="evidence" value="ECO:0007669"/>
    <property type="project" value="TreeGrafter"/>
</dbReference>
<evidence type="ECO:0000256" key="7">
    <source>
        <dbReference type="SAM" id="MobiDB-lite"/>
    </source>
</evidence>
<feature type="transmembrane region" description="Helical" evidence="5">
    <location>
        <begin position="195"/>
        <end position="213"/>
    </location>
</feature>
<feature type="transmembrane region" description="Helical" evidence="5">
    <location>
        <begin position="275"/>
        <end position="298"/>
    </location>
</feature>
<keyword evidence="3 5" id="KW-1133">Transmembrane helix</keyword>
<organism evidence="8 9">
    <name type="scientific">Pueribacillus theae</name>
    <dbReference type="NCBI Taxonomy" id="2171751"/>
    <lineage>
        <taxon>Bacteria</taxon>
        <taxon>Bacillati</taxon>
        <taxon>Bacillota</taxon>
        <taxon>Bacilli</taxon>
        <taxon>Bacillales</taxon>
        <taxon>Bacillaceae</taxon>
        <taxon>Pueribacillus</taxon>
    </lineage>
</organism>
<evidence type="ECO:0000256" key="6">
    <source>
        <dbReference type="SAM" id="Coils"/>
    </source>
</evidence>
<evidence type="ECO:0000256" key="4">
    <source>
        <dbReference type="ARBA" id="ARBA00023136"/>
    </source>
</evidence>
<accession>A0A2U1K1Z4</accession>
<evidence type="ECO:0000256" key="5">
    <source>
        <dbReference type="HAMAP-Rule" id="MF_01600"/>
    </source>
</evidence>
<dbReference type="EMBL" id="QCZG01000017">
    <property type="protein sequence ID" value="PWA11214.1"/>
    <property type="molecule type" value="Genomic_DNA"/>
</dbReference>
<name>A0A2U1K1Z4_9BACI</name>
<evidence type="ECO:0000256" key="3">
    <source>
        <dbReference type="ARBA" id="ARBA00022989"/>
    </source>
</evidence>
<keyword evidence="1 5" id="KW-1003">Cell membrane</keyword>
<comment type="subcellular location">
    <subcellularLocation>
        <location evidence="5">Cell membrane</location>
        <topology evidence="5">Multi-pass membrane protein</topology>
    </subcellularLocation>
</comment>